<evidence type="ECO:0000313" key="2">
    <source>
        <dbReference type="Proteomes" id="UP001162162"/>
    </source>
</evidence>
<reference evidence="1" key="1">
    <citation type="journal article" date="2023" name="Insect Mol. Biol.">
        <title>Genome sequencing provides insights into the evolution of gene families encoding plant cell wall-degrading enzymes in longhorned beetles.</title>
        <authorList>
            <person name="Shin N.R."/>
            <person name="Okamura Y."/>
            <person name="Kirsch R."/>
            <person name="Pauchet Y."/>
        </authorList>
    </citation>
    <scope>NUCLEOTIDE SEQUENCE</scope>
    <source>
        <strain evidence="1">AMC_N1</strain>
    </source>
</reference>
<gene>
    <name evidence="1" type="ORF">NQ318_010587</name>
</gene>
<keyword evidence="2" id="KW-1185">Reference proteome</keyword>
<dbReference type="EMBL" id="JAPWTK010000839">
    <property type="protein sequence ID" value="KAJ8935737.1"/>
    <property type="molecule type" value="Genomic_DNA"/>
</dbReference>
<dbReference type="Proteomes" id="UP001162162">
    <property type="component" value="Unassembled WGS sequence"/>
</dbReference>
<sequence length="90" mass="10418">MAFPCHTSLVKKMCDIVLDNDILTIKAKGENYICKNVSQNLIKSDKHRVFSITQNKLALRPHDDKLYFIAISYETLPWGRYSIMDVDMLP</sequence>
<protein>
    <submittedName>
        <fullName evidence="1">Uncharacterized protein</fullName>
    </submittedName>
</protein>
<proteinExistence type="predicted"/>
<accession>A0AAV8XAH8</accession>
<evidence type="ECO:0000313" key="1">
    <source>
        <dbReference type="EMBL" id="KAJ8935737.1"/>
    </source>
</evidence>
<dbReference type="AlphaFoldDB" id="A0AAV8XAH8"/>
<name>A0AAV8XAH8_9CUCU</name>
<comment type="caution">
    <text evidence="1">The sequence shown here is derived from an EMBL/GenBank/DDBJ whole genome shotgun (WGS) entry which is preliminary data.</text>
</comment>
<organism evidence="1 2">
    <name type="scientific">Aromia moschata</name>
    <dbReference type="NCBI Taxonomy" id="1265417"/>
    <lineage>
        <taxon>Eukaryota</taxon>
        <taxon>Metazoa</taxon>
        <taxon>Ecdysozoa</taxon>
        <taxon>Arthropoda</taxon>
        <taxon>Hexapoda</taxon>
        <taxon>Insecta</taxon>
        <taxon>Pterygota</taxon>
        <taxon>Neoptera</taxon>
        <taxon>Endopterygota</taxon>
        <taxon>Coleoptera</taxon>
        <taxon>Polyphaga</taxon>
        <taxon>Cucujiformia</taxon>
        <taxon>Chrysomeloidea</taxon>
        <taxon>Cerambycidae</taxon>
        <taxon>Cerambycinae</taxon>
        <taxon>Callichromatini</taxon>
        <taxon>Aromia</taxon>
    </lineage>
</organism>